<name>A0A0D2B653_9EURO</name>
<protein>
    <submittedName>
        <fullName evidence="1">Uncharacterized protein</fullName>
    </submittedName>
</protein>
<proteinExistence type="predicted"/>
<evidence type="ECO:0000313" key="1">
    <source>
        <dbReference type="EMBL" id="KIW47756.1"/>
    </source>
</evidence>
<organism evidence="1 2">
    <name type="scientific">Exophiala oligosperma</name>
    <dbReference type="NCBI Taxonomy" id="215243"/>
    <lineage>
        <taxon>Eukaryota</taxon>
        <taxon>Fungi</taxon>
        <taxon>Dikarya</taxon>
        <taxon>Ascomycota</taxon>
        <taxon>Pezizomycotina</taxon>
        <taxon>Eurotiomycetes</taxon>
        <taxon>Chaetothyriomycetidae</taxon>
        <taxon>Chaetothyriales</taxon>
        <taxon>Herpotrichiellaceae</taxon>
        <taxon>Exophiala</taxon>
    </lineage>
</organism>
<dbReference type="GeneID" id="27352495"/>
<gene>
    <name evidence="1" type="ORF">PV06_00421</name>
</gene>
<dbReference type="EMBL" id="KN847332">
    <property type="protein sequence ID" value="KIW47756.1"/>
    <property type="molecule type" value="Genomic_DNA"/>
</dbReference>
<dbReference type="VEuPathDB" id="FungiDB:PV06_00421"/>
<evidence type="ECO:0000313" key="2">
    <source>
        <dbReference type="Proteomes" id="UP000053342"/>
    </source>
</evidence>
<accession>A0A0D2B653</accession>
<keyword evidence="2" id="KW-1185">Reference proteome</keyword>
<sequence length="119" mass="13118">MTVERRHWQTLGRNELGSRRLYSNHRDRPLATAISLCARSYGKLRPVVAGASQGLVFRIQLTDQGQIVYDELTGDGDIMAGELVECIESGSSASLSIRTCQTSCHRGLLLRVVCVTIVQ</sequence>
<dbReference type="Proteomes" id="UP000053342">
    <property type="component" value="Unassembled WGS sequence"/>
</dbReference>
<dbReference type="AlphaFoldDB" id="A0A0D2B653"/>
<dbReference type="RefSeq" id="XP_016267972.1">
    <property type="nucleotide sequence ID" value="XM_016400919.1"/>
</dbReference>
<dbReference type="HOGENOM" id="CLU_2061497_0_0_1"/>
<reference evidence="1 2" key="1">
    <citation type="submission" date="2015-01" db="EMBL/GenBank/DDBJ databases">
        <title>The Genome Sequence of Exophiala oligosperma CBS72588.</title>
        <authorList>
            <consortium name="The Broad Institute Genomics Platform"/>
            <person name="Cuomo C."/>
            <person name="de Hoog S."/>
            <person name="Gorbushina A."/>
            <person name="Stielow B."/>
            <person name="Teixiera M."/>
            <person name="Abouelleil A."/>
            <person name="Chapman S.B."/>
            <person name="Priest M."/>
            <person name="Young S.K."/>
            <person name="Wortman J."/>
            <person name="Nusbaum C."/>
            <person name="Birren B."/>
        </authorList>
    </citation>
    <scope>NUCLEOTIDE SEQUENCE [LARGE SCALE GENOMIC DNA]</scope>
    <source>
        <strain evidence="1 2">CBS 72588</strain>
    </source>
</reference>